<dbReference type="Gene3D" id="3.30.70.580">
    <property type="entry name" value="Pseudouridine synthase I, catalytic domain, N-terminal subdomain"/>
    <property type="match status" value="1"/>
</dbReference>
<gene>
    <name evidence="7" type="ORF">FD22_GL002242</name>
</gene>
<dbReference type="PANTHER" id="PTHR47683:SF4">
    <property type="entry name" value="PSEUDOURIDINE SYNTHASE"/>
    <property type="match status" value="1"/>
</dbReference>
<dbReference type="InterPro" id="IPR000748">
    <property type="entry name" value="PsdUridine_synth_RsuA/RluB/E/F"/>
</dbReference>
<dbReference type="SMART" id="SM00363">
    <property type="entry name" value="S4"/>
    <property type="match status" value="1"/>
</dbReference>
<dbReference type="PROSITE" id="PS50889">
    <property type="entry name" value="S4"/>
    <property type="match status" value="1"/>
</dbReference>
<dbReference type="EC" id="5.4.99.-" evidence="5"/>
<organism evidence="7 8">
    <name type="scientific">Loigolactobacillus coryniformis subsp. coryniformis KCTC 3167 = DSM 20001</name>
    <dbReference type="NCBI Taxonomy" id="913848"/>
    <lineage>
        <taxon>Bacteria</taxon>
        <taxon>Bacillati</taxon>
        <taxon>Bacillota</taxon>
        <taxon>Bacilli</taxon>
        <taxon>Lactobacillales</taxon>
        <taxon>Lactobacillaceae</taxon>
        <taxon>Loigolactobacillus</taxon>
    </lineage>
</organism>
<protein>
    <recommendedName>
        <fullName evidence="5">Pseudouridine synthase</fullName>
        <ecNumber evidence="5">5.4.99.-</ecNumber>
    </recommendedName>
</protein>
<dbReference type="InterPro" id="IPR018496">
    <property type="entry name" value="PsdUridine_synth_RsuA/RluB_CS"/>
</dbReference>
<dbReference type="PANTHER" id="PTHR47683">
    <property type="entry name" value="PSEUDOURIDINE SYNTHASE FAMILY PROTEIN-RELATED"/>
    <property type="match status" value="1"/>
</dbReference>
<dbReference type="Gene3D" id="3.10.290.10">
    <property type="entry name" value="RNA-binding S4 domain"/>
    <property type="match status" value="1"/>
</dbReference>
<feature type="domain" description="RNA-binding S4" evidence="6">
    <location>
        <begin position="1"/>
        <end position="59"/>
    </location>
</feature>
<dbReference type="Pfam" id="PF01479">
    <property type="entry name" value="S4"/>
    <property type="match status" value="1"/>
</dbReference>
<keyword evidence="3 5" id="KW-0413">Isomerase</keyword>
<name>A0A0R1F363_9LACO</name>
<dbReference type="InterPro" id="IPR050343">
    <property type="entry name" value="RsuA_PseudoU_synthase"/>
</dbReference>
<dbReference type="PATRIC" id="fig|913848.6.peg.2288"/>
<dbReference type="Proteomes" id="UP000051181">
    <property type="component" value="Unassembled WGS sequence"/>
</dbReference>
<dbReference type="EMBL" id="AZCN01000071">
    <property type="protein sequence ID" value="KRK14675.1"/>
    <property type="molecule type" value="Genomic_DNA"/>
</dbReference>
<comment type="caution">
    <text evidence="7">The sequence shown here is derived from an EMBL/GenBank/DDBJ whole genome shotgun (WGS) entry which is preliminary data.</text>
</comment>
<dbReference type="PROSITE" id="PS01149">
    <property type="entry name" value="PSI_RSU"/>
    <property type="match status" value="1"/>
</dbReference>
<evidence type="ECO:0000313" key="8">
    <source>
        <dbReference type="Proteomes" id="UP000051181"/>
    </source>
</evidence>
<dbReference type="CDD" id="cd00165">
    <property type="entry name" value="S4"/>
    <property type="match status" value="1"/>
</dbReference>
<reference evidence="7 8" key="1">
    <citation type="journal article" date="2015" name="Genome Announc.">
        <title>Expanding the biotechnology potential of lactobacilli through comparative genomics of 213 strains and associated genera.</title>
        <authorList>
            <person name="Sun Z."/>
            <person name="Harris H.M."/>
            <person name="McCann A."/>
            <person name="Guo C."/>
            <person name="Argimon S."/>
            <person name="Zhang W."/>
            <person name="Yang X."/>
            <person name="Jeffery I.B."/>
            <person name="Cooney J.C."/>
            <person name="Kagawa T.F."/>
            <person name="Liu W."/>
            <person name="Song Y."/>
            <person name="Salvetti E."/>
            <person name="Wrobel A."/>
            <person name="Rasinkangas P."/>
            <person name="Parkhill J."/>
            <person name="Rea M.C."/>
            <person name="O'Sullivan O."/>
            <person name="Ritari J."/>
            <person name="Douillard F.P."/>
            <person name="Paul Ross R."/>
            <person name="Yang R."/>
            <person name="Briner A.E."/>
            <person name="Felis G.E."/>
            <person name="de Vos W.M."/>
            <person name="Barrangou R."/>
            <person name="Klaenhammer T.R."/>
            <person name="Caufield P.W."/>
            <person name="Cui Y."/>
            <person name="Zhang H."/>
            <person name="O'Toole P.W."/>
        </authorList>
    </citation>
    <scope>NUCLEOTIDE SEQUENCE [LARGE SCALE GENOMIC DNA]</scope>
    <source>
        <strain evidence="7 8">DSM 20001</strain>
    </source>
</reference>
<evidence type="ECO:0000256" key="1">
    <source>
        <dbReference type="ARBA" id="ARBA00008348"/>
    </source>
</evidence>
<dbReference type="InterPro" id="IPR036986">
    <property type="entry name" value="S4_RNA-bd_sf"/>
</dbReference>
<evidence type="ECO:0000256" key="2">
    <source>
        <dbReference type="ARBA" id="ARBA00022884"/>
    </source>
</evidence>
<evidence type="ECO:0000256" key="4">
    <source>
        <dbReference type="PROSITE-ProRule" id="PRU00182"/>
    </source>
</evidence>
<evidence type="ECO:0000313" key="7">
    <source>
        <dbReference type="EMBL" id="KRK14675.1"/>
    </source>
</evidence>
<proteinExistence type="inferred from homology"/>
<dbReference type="CDD" id="cd02553">
    <property type="entry name" value="PseudoU_synth_RsuA"/>
    <property type="match status" value="1"/>
</dbReference>
<evidence type="ECO:0000256" key="3">
    <source>
        <dbReference type="ARBA" id="ARBA00023235"/>
    </source>
</evidence>
<dbReference type="SUPFAM" id="SSF55120">
    <property type="entry name" value="Pseudouridine synthase"/>
    <property type="match status" value="1"/>
</dbReference>
<dbReference type="RefSeq" id="WP_003680176.1">
    <property type="nucleotide sequence ID" value="NZ_AZCN01000071.1"/>
</dbReference>
<dbReference type="AlphaFoldDB" id="A0A0R1F363"/>
<dbReference type="SUPFAM" id="SSF55174">
    <property type="entry name" value="Alpha-L RNA-binding motif"/>
    <property type="match status" value="1"/>
</dbReference>
<comment type="similarity">
    <text evidence="1 5">Belongs to the pseudouridine synthase RsuA family.</text>
</comment>
<dbReference type="NCBIfam" id="TIGR00093">
    <property type="entry name" value="pseudouridine synthase"/>
    <property type="match status" value="1"/>
</dbReference>
<evidence type="ECO:0000259" key="6">
    <source>
        <dbReference type="SMART" id="SM00363"/>
    </source>
</evidence>
<dbReference type="Pfam" id="PF00849">
    <property type="entry name" value="PseudoU_synth_2"/>
    <property type="match status" value="1"/>
</dbReference>
<accession>A0A0R1F363</accession>
<dbReference type="InterPro" id="IPR002942">
    <property type="entry name" value="S4_RNA-bd"/>
</dbReference>
<dbReference type="eggNOG" id="COG1187">
    <property type="taxonomic scope" value="Bacteria"/>
</dbReference>
<dbReference type="InterPro" id="IPR042092">
    <property type="entry name" value="PsdUridine_s_RsuA/RluB/E/F_cat"/>
</dbReference>
<dbReference type="InterPro" id="IPR020094">
    <property type="entry name" value="TruA/RsuA/RluB/E/F_N"/>
</dbReference>
<dbReference type="GO" id="GO:0003723">
    <property type="term" value="F:RNA binding"/>
    <property type="evidence" value="ECO:0007669"/>
    <property type="project" value="UniProtKB-KW"/>
</dbReference>
<keyword evidence="2 4" id="KW-0694">RNA-binding</keyword>
<evidence type="ECO:0000256" key="5">
    <source>
        <dbReference type="RuleBase" id="RU003887"/>
    </source>
</evidence>
<dbReference type="GO" id="GO:0120159">
    <property type="term" value="F:rRNA pseudouridine synthase activity"/>
    <property type="evidence" value="ECO:0007669"/>
    <property type="project" value="UniProtKB-ARBA"/>
</dbReference>
<dbReference type="Gene3D" id="3.30.70.1560">
    <property type="entry name" value="Alpha-L RNA-binding motif"/>
    <property type="match status" value="1"/>
</dbReference>
<dbReference type="GO" id="GO:0000455">
    <property type="term" value="P:enzyme-directed rRNA pseudouridine synthesis"/>
    <property type="evidence" value="ECO:0007669"/>
    <property type="project" value="UniProtKB-ARBA"/>
</dbReference>
<dbReference type="GeneID" id="65917439"/>
<dbReference type="InterPro" id="IPR020103">
    <property type="entry name" value="PsdUridine_synth_cat_dom_sf"/>
</dbReference>
<sequence length="241" mass="26530">MRLDKFLVHAGVGSRKEVQRLIRGKQVQLNAVVVTSSKANVVPERDQVDVAGEMVHYQQFYYYMLNKPAGVLSATTDPQQRTVIDLLVATDQRADLFPVGRLDKDTTGLLFLTNDGQLAHQLLSPRRQVAKVYHALITGIVTAADQQRFAAGITTKAGNEFAPADLRILAVDPVQQQSQIEVTLHEGKFHEVKRLFQAVSKEVLTLQRIEMGGLQLDTTLAAGAYRALTDAEITLLQAAVS</sequence>
<dbReference type="InterPro" id="IPR006145">
    <property type="entry name" value="PsdUridine_synth_RsuA/RluA"/>
</dbReference>